<organism evidence="8 9">
    <name type="scientific">[Candida] anglica</name>
    <dbReference type="NCBI Taxonomy" id="148631"/>
    <lineage>
        <taxon>Eukaryota</taxon>
        <taxon>Fungi</taxon>
        <taxon>Dikarya</taxon>
        <taxon>Ascomycota</taxon>
        <taxon>Saccharomycotina</taxon>
        <taxon>Pichiomycetes</taxon>
        <taxon>Debaryomycetaceae</taxon>
        <taxon>Kurtzmaniella</taxon>
    </lineage>
</organism>
<proteinExistence type="predicted"/>
<evidence type="ECO:0000259" key="7">
    <source>
        <dbReference type="Pfam" id="PF24492"/>
    </source>
</evidence>
<dbReference type="InterPro" id="IPR011989">
    <property type="entry name" value="ARM-like"/>
</dbReference>
<sequence length="1847" mass="206367">MESELSLINKVELRIALAADDVQFENALKLYLTPLLLKLASPHSQVRSAILKIVQYLIPRITAARSVKLPVEQLLAQVKDPKVPQHADPSTMRLYSLIFITKFIDRVSGVEVRQLISQSVFKISEFPANVAARLFNLFCKLLVNCSYKAPGKDTEEYQTSRVVYRFDTNPQDELFVTKWIGKFFMLQPNPASVPPTMCPGLSAQDVKFLTQDAGVLYKSNQEITEVKAVLLQFLDSGCFLPQNLAIPYVIASCDGSSSINDPADILFRNLNLDYEDSGLIDSLFSLLVGDEGSQTPPVKSTTQDQILNLLLKSNIATRHPDISKVASIGFSSDYARLKQTTVQFIRWVSKSVVSKDNGQHSDKFGGHMAAQLKSNLISEGWPKIDTSVVKNYSTAIGQRQLQYEALGELLKANPALFQNDLSYIEFLFYSLEGDDTELRTIIQDALSGLTVHLPALSEGCKNGLKRLIKEFLVSEKQEIPIESIQSCRYIAIKFANCCFPFHDATARYLCVLGTSKTNRSDTVDEALKGLHPHWFNILQASNTLEFRSTSDLLGQSGTVEFPDFSDMVYTLYDALNDANISTLSQAMGNAISFTFQTLVMQAVKGKTTVIVTDEDWSTRLEKALEVDETVQKLLIGEILNVSHDVQTNDENAMTDRPDKSNSFIVFLNIIFNAFAAQYNANGVTNVGFGISLTRILSLSPGHVIESLSSLINRLFDLLQSKQLNDVALEQVSQSLAIIASHPSVDDGVVSKLLDRLVRGGVTSPSVARAKLLASSYLMSRLTLRQRIGIITSELLSEHLNTVAKSLKDVHTYNHALDSISQLALFGLLGPELKLVDNLSEIVQEFKDEIQKKVKKCDEKSVITLAHFSLAFNRKSNDEKSDEFEQLIYDTHVSKQTEFIFSGGEAFSILAAGWNATVLKRQLDIQGAVPSYIPENITRLPYILELVLNSCNQTKPSLRRSGCIWLLSLVQFCGHLKEVQDKAAKIHVTFMRFLADRDELIQESASRGLSIVYELGDYELKDTLVRGLLKSFTDSKSTSSLSAGSVDHDTELFEPELLKTNDGSVSTYKDVLNLASDVGDPSLVYKFMSLAKSSALWSSRKGMAFGLGSILSKSSLDDMLKNNKNLADRLIPKLYRYRYDPSTSVAKSMNDIWNVLIKDSAKTIKDNFGTILPELLKGMGNKEWRVRQASTAALIDLLQVTDLEVYESKLEEIWGMSFRSMDDIKESVRKEGNKLTKSLATTLTRTVEKGAASASSTITESKAKDTLTNLIPFLLGSKGLLSDAEDVRNFALETILKLVKVGGSAIKPFIPDLIDNFISLMSTLEPQIVNYLVLNADKYNIKNEEIDAKRLQSLGQSPMMDAIEKMLDHLDDSLMDRTVTVLQQSIKKSIGLPSKVCGSKVLVSLVVRHLELSKPYGDKLLKTCLTQIGDKNDAIATSYATAAGYLCRISSLNAIAAYADNLLELYFESDFDRSRLVCAVASESVAKYSKDKFESIASSFLPLAFIGQHDPLDNVREPFEREWIENTSGNSSIKLYLKEIIELSHKYLNSRSYEVRQIIAKAIADAVNNIDSTNEFSVASYESIFNILLEACKGKSWSGKEFILEALILFSVKSSKFLKDGREDLLQRIEGTIRTEIKRRNKVYQKQAIKLASKFLFTFPDDDLVEVYTEIMDQIVSDEYEDDSDDEDDMQIDNKESIQLTVKREEDRLTFIKSLFDSYNPILNTNSEYIELVFSAIPNLFNSPNIKNTWRSKLVSCECIQGVSSKLEKVQVPESTYKQLLANWKVLSRECLGPKDIENIKLQFVKASKSILKLQPTTETHTIIKTLLKDYESTETSTVILKELQNDI</sequence>
<keyword evidence="9" id="KW-1185">Reference proteome</keyword>
<dbReference type="PROSITE" id="PS50077">
    <property type="entry name" value="HEAT_REPEAT"/>
    <property type="match status" value="1"/>
</dbReference>
<dbReference type="InterPro" id="IPR016024">
    <property type="entry name" value="ARM-type_fold"/>
</dbReference>
<evidence type="ECO:0000313" key="8">
    <source>
        <dbReference type="EMBL" id="CAK7892078.1"/>
    </source>
</evidence>
<name>A0ABP0E8C8_9ASCO</name>
<keyword evidence="4 8" id="KW-0647">Proteasome</keyword>
<feature type="domain" description="Proteasome component Ecm29 N-terminal" evidence="6">
    <location>
        <begin position="8"/>
        <end position="513"/>
    </location>
</feature>
<evidence type="ECO:0000256" key="4">
    <source>
        <dbReference type="ARBA" id="ARBA00022942"/>
    </source>
</evidence>
<evidence type="ECO:0000313" key="9">
    <source>
        <dbReference type="Proteomes" id="UP001497600"/>
    </source>
</evidence>
<dbReference type="Pfam" id="PF24492">
    <property type="entry name" value="HEAT_ECM29"/>
    <property type="match status" value="1"/>
</dbReference>
<dbReference type="Pfam" id="PF13001">
    <property type="entry name" value="ECM29_N"/>
    <property type="match status" value="1"/>
</dbReference>
<evidence type="ECO:0000256" key="1">
    <source>
        <dbReference type="ARBA" id="ARBA00004496"/>
    </source>
</evidence>
<comment type="subcellular location">
    <subcellularLocation>
        <location evidence="1">Cytoplasm</location>
    </subcellularLocation>
</comment>
<protein>
    <submittedName>
        <fullName evidence="8">Proteasome component Ecm29p</fullName>
    </submittedName>
</protein>
<dbReference type="PANTHER" id="PTHR23346">
    <property type="entry name" value="TRANSLATIONAL ACTIVATOR GCN1-RELATED"/>
    <property type="match status" value="1"/>
</dbReference>
<dbReference type="Pfam" id="PF23731">
    <property type="entry name" value="ARM_ECM29_C"/>
    <property type="match status" value="1"/>
</dbReference>
<evidence type="ECO:0000256" key="2">
    <source>
        <dbReference type="ARBA" id="ARBA00022490"/>
    </source>
</evidence>
<evidence type="ECO:0000256" key="5">
    <source>
        <dbReference type="PROSITE-ProRule" id="PRU00103"/>
    </source>
</evidence>
<dbReference type="Proteomes" id="UP001497600">
    <property type="component" value="Chromosome A"/>
</dbReference>
<gene>
    <name evidence="8" type="primary">ECM29</name>
    <name evidence="8" type="ORF">CAAN4_A01354</name>
</gene>
<dbReference type="InterPro" id="IPR055443">
    <property type="entry name" value="HEAT_ECM29"/>
</dbReference>
<dbReference type="InterPro" id="IPR024372">
    <property type="entry name" value="Ecm29_N"/>
</dbReference>
<accession>A0ABP0E8C8</accession>
<keyword evidence="2" id="KW-0963">Cytoplasm</keyword>
<dbReference type="EMBL" id="OZ004253">
    <property type="protein sequence ID" value="CAK7892078.1"/>
    <property type="molecule type" value="Genomic_DNA"/>
</dbReference>
<dbReference type="InterPro" id="IPR021133">
    <property type="entry name" value="HEAT_type_2"/>
</dbReference>
<dbReference type="GO" id="GO:0000502">
    <property type="term" value="C:proteasome complex"/>
    <property type="evidence" value="ECO:0007669"/>
    <property type="project" value="UniProtKB-KW"/>
</dbReference>
<dbReference type="SUPFAM" id="SSF48371">
    <property type="entry name" value="ARM repeat"/>
    <property type="match status" value="3"/>
</dbReference>
<feature type="domain" description="Proteasome adapter and scaffold protein ECM29 HEAT-repeat" evidence="7">
    <location>
        <begin position="1305"/>
        <end position="1466"/>
    </location>
</feature>
<dbReference type="Gene3D" id="1.25.10.10">
    <property type="entry name" value="Leucine-rich Repeat Variant"/>
    <property type="match status" value="2"/>
</dbReference>
<keyword evidence="3" id="KW-0677">Repeat</keyword>
<evidence type="ECO:0000256" key="3">
    <source>
        <dbReference type="ARBA" id="ARBA00022737"/>
    </source>
</evidence>
<evidence type="ECO:0000259" key="6">
    <source>
        <dbReference type="Pfam" id="PF13001"/>
    </source>
</evidence>
<reference evidence="8 9" key="1">
    <citation type="submission" date="2024-01" db="EMBL/GenBank/DDBJ databases">
        <authorList>
            <consortium name="Genoscope - CEA"/>
            <person name="William W."/>
        </authorList>
    </citation>
    <scope>NUCLEOTIDE SEQUENCE [LARGE SCALE GENOMIC DNA]</scope>
    <source>
        <strain evidence="8 9">29B2s-10</strain>
    </source>
</reference>
<feature type="repeat" description="HEAT" evidence="5">
    <location>
        <begin position="1170"/>
        <end position="1208"/>
    </location>
</feature>
<dbReference type="PANTHER" id="PTHR23346:SF19">
    <property type="entry name" value="PROTEASOME ADAPTER AND SCAFFOLD PROTEIN ECM29"/>
    <property type="match status" value="1"/>
</dbReference>